<dbReference type="EMBL" id="UFQB01000016">
    <property type="protein sequence ID" value="SSW68509.1"/>
    <property type="molecule type" value="Genomic_DNA"/>
</dbReference>
<proteinExistence type="inferred from homology"/>
<dbReference type="GO" id="GO:0004519">
    <property type="term" value="F:endonuclease activity"/>
    <property type="evidence" value="ECO:0007669"/>
    <property type="project" value="InterPro"/>
</dbReference>
<feature type="domain" description="Phage terminase large subunit GpA ATPase" evidence="2">
    <location>
        <begin position="48"/>
        <end position="293"/>
    </location>
</feature>
<protein>
    <recommendedName>
        <fullName evidence="6">Phage terminase large subunit (GpA)</fullName>
    </recommendedName>
</protein>
<sequence>MLVESNRAAVARALRRGLASFAAPEPMTLREWAERHFYLSAESSYVEQRWEAWPFQRAILACVGSDDVHEVDVIKSARVGYTKILLAAVGYFAEHKRRNQALWQPTDSARDEFVKTELEPMLRDVTAMHPIFPTRLARHKDNTLLVKKFRGSVLHLRGGRSGDNYRRLSIGVAYLDEFSSFDSNIDGEGDPGQLAAKRLEGATFPKMVVGSTPKLKETCLMDKRAAGADARYDYHISCPHCDEHHALTWGGKDEPHGFKWVDGDPESVKHLCPHCGCLITQSEYLEASESGFWYGSDGTTIDRDGVFRNAAGEVIPAHRRVAFHVWTAYSPMVSWAKLVREFQEAYAKAKLGDDEPLKTFWNTTLGQAWEGEVEKIEADELKRRAEIEAYRLPGLAENLVPMGCTLLLAGCDTQGNRVEVGVWGFGRGGEMWTVDHQIFHGNPAEDEVWSNVAAYLFERRFQHEGGQQMSIYATAIDSGGHHSNAVYDFARRNKTRRVFAVRGRPFGEKAIKDGAGQVDIDWRGKRIKKGVILWHVGTNLAKDLLHSRLAIETPGPGYVHLSEDMSDEWFRQFSGEARVSRKTATGVRTLWTALRKRVEALDCAVYALWVAEHLSLSRKTDAWWDAMAEKLDALPPPRDEEADPPPRSAKRPATPAKTAPAAPAARAVSAVKPARRRVAASSYLRGRR</sequence>
<dbReference type="Pfam" id="PF05876">
    <property type="entry name" value="GpA_ATPase"/>
    <property type="match status" value="1"/>
</dbReference>
<accession>A0A446CKU5</accession>
<dbReference type="PANTHER" id="PTHR34413:SF2">
    <property type="entry name" value="PROPHAGE TAIL FIBER ASSEMBLY PROTEIN HOMOLOG TFAE-RELATED"/>
    <property type="match status" value="1"/>
</dbReference>
<gene>
    <name evidence="4" type="ORF">AGI3411_03701</name>
</gene>
<name>A0A446CKU5_9BURK</name>
<feature type="region of interest" description="Disordered" evidence="1">
    <location>
        <begin position="633"/>
        <end position="688"/>
    </location>
</feature>
<evidence type="ECO:0008006" key="6">
    <source>
        <dbReference type="Google" id="ProtNLM"/>
    </source>
</evidence>
<dbReference type="AlphaFoldDB" id="A0A446CKU5"/>
<dbReference type="Pfam" id="PF20454">
    <property type="entry name" value="GpA_nuclease"/>
    <property type="match status" value="1"/>
</dbReference>
<dbReference type="PANTHER" id="PTHR34413">
    <property type="entry name" value="PROPHAGE TAIL FIBER ASSEMBLY PROTEIN HOMOLOG TFAE-RELATED-RELATED"/>
    <property type="match status" value="1"/>
</dbReference>
<dbReference type="InterPro" id="IPR008866">
    <property type="entry name" value="Phage_lambda_GpA-like"/>
</dbReference>
<evidence type="ECO:0000256" key="1">
    <source>
        <dbReference type="SAM" id="MobiDB-lite"/>
    </source>
</evidence>
<dbReference type="GO" id="GO:0005524">
    <property type="term" value="F:ATP binding"/>
    <property type="evidence" value="ECO:0007669"/>
    <property type="project" value="InterPro"/>
</dbReference>
<dbReference type="GO" id="GO:0016887">
    <property type="term" value="F:ATP hydrolysis activity"/>
    <property type="evidence" value="ECO:0007669"/>
    <property type="project" value="InterPro"/>
</dbReference>
<evidence type="ECO:0000313" key="4">
    <source>
        <dbReference type="EMBL" id="SSW68509.1"/>
    </source>
</evidence>
<dbReference type="Proteomes" id="UP000289184">
    <property type="component" value="Unassembled WGS sequence"/>
</dbReference>
<dbReference type="InterPro" id="IPR051220">
    <property type="entry name" value="TFA_Chaperone"/>
</dbReference>
<feature type="domain" description="Terminase large subunit GpA endonuclease" evidence="3">
    <location>
        <begin position="321"/>
        <end position="618"/>
    </location>
</feature>
<evidence type="ECO:0000259" key="3">
    <source>
        <dbReference type="Pfam" id="PF20454"/>
    </source>
</evidence>
<dbReference type="InterPro" id="IPR046453">
    <property type="entry name" value="GpA_ATPase"/>
</dbReference>
<dbReference type="InterPro" id="IPR046454">
    <property type="entry name" value="GpA_endonuclease"/>
</dbReference>
<reference evidence="4 5" key="1">
    <citation type="submission" date="2018-07" db="EMBL/GenBank/DDBJ databases">
        <authorList>
            <person name="Peeters C."/>
        </authorList>
    </citation>
    <scope>NUCLEOTIDE SEQUENCE [LARGE SCALE GENOMIC DNA]</scope>
    <source>
        <strain evidence="4 5">LMG 3411</strain>
    </source>
</reference>
<evidence type="ECO:0000259" key="2">
    <source>
        <dbReference type="Pfam" id="PF05876"/>
    </source>
</evidence>
<feature type="compositionally biased region" description="Low complexity" evidence="1">
    <location>
        <begin position="651"/>
        <end position="672"/>
    </location>
</feature>
<evidence type="ECO:0000313" key="5">
    <source>
        <dbReference type="Proteomes" id="UP000289184"/>
    </source>
</evidence>
<keyword evidence="5" id="KW-1185">Reference proteome</keyword>
<organism evidence="4 5">
    <name type="scientific">Achromobacter agilis</name>
    <dbReference type="NCBI Taxonomy" id="1353888"/>
    <lineage>
        <taxon>Bacteria</taxon>
        <taxon>Pseudomonadati</taxon>
        <taxon>Pseudomonadota</taxon>
        <taxon>Betaproteobacteria</taxon>
        <taxon>Burkholderiales</taxon>
        <taxon>Alcaligenaceae</taxon>
        <taxon>Achromobacter</taxon>
    </lineage>
</organism>
<dbReference type="HAMAP" id="MF_04144">
    <property type="entry name" value="TERL_LAMBDA"/>
    <property type="match status" value="1"/>
</dbReference>